<accession>A0A2N6UIN6</accession>
<keyword evidence="4 11" id="KW-0560">Oxidoreductase</keyword>
<dbReference type="Gene3D" id="3.40.50.720">
    <property type="entry name" value="NAD(P)-binding Rossmann-like Domain"/>
    <property type="match status" value="1"/>
</dbReference>
<dbReference type="Pfam" id="PF01210">
    <property type="entry name" value="NAD_Gly3P_dh_N"/>
    <property type="match status" value="1"/>
</dbReference>
<dbReference type="InterPro" id="IPR008927">
    <property type="entry name" value="6-PGluconate_DH-like_C_sf"/>
</dbReference>
<reference evidence="15 16" key="1">
    <citation type="submission" date="2017-09" db="EMBL/GenBank/DDBJ databases">
        <title>Bacterial strain isolated from the female urinary microbiota.</title>
        <authorList>
            <person name="Thomas-White K."/>
            <person name="Kumar N."/>
            <person name="Forster S."/>
            <person name="Putonti C."/>
            <person name="Lawley T."/>
            <person name="Wolfe A.J."/>
        </authorList>
    </citation>
    <scope>NUCLEOTIDE SEQUENCE [LARGE SCALE GENOMIC DNA]</scope>
    <source>
        <strain evidence="15 16">UMB0204</strain>
    </source>
</reference>
<evidence type="ECO:0000256" key="4">
    <source>
        <dbReference type="ARBA" id="ARBA00023002"/>
    </source>
</evidence>
<evidence type="ECO:0000256" key="9">
    <source>
        <dbReference type="PIRSR" id="PIRSR000114-1"/>
    </source>
</evidence>
<name>A0A2N6UIN6_9FIRM</name>
<dbReference type="GO" id="GO:0051287">
    <property type="term" value="F:NAD binding"/>
    <property type="evidence" value="ECO:0007669"/>
    <property type="project" value="InterPro"/>
</dbReference>
<dbReference type="GO" id="GO:0141153">
    <property type="term" value="F:glycerol-3-phosphate dehydrogenase (NADP+) activity"/>
    <property type="evidence" value="ECO:0007669"/>
    <property type="project" value="RHEA"/>
</dbReference>
<dbReference type="EC" id="1.1.1.94" evidence="12"/>
<dbReference type="InterPro" id="IPR006168">
    <property type="entry name" value="G3P_DH_NAD-dep"/>
</dbReference>
<dbReference type="PANTHER" id="PTHR11728">
    <property type="entry name" value="GLYCEROL-3-PHOSPHATE DEHYDROGENASE"/>
    <property type="match status" value="1"/>
</dbReference>
<evidence type="ECO:0000313" key="16">
    <source>
        <dbReference type="Proteomes" id="UP000235658"/>
    </source>
</evidence>
<feature type="active site" description="Proton acceptor" evidence="9">
    <location>
        <position position="197"/>
    </location>
</feature>
<feature type="domain" description="Glycerol-3-phosphate dehydrogenase NAD-dependent C-terminal" evidence="14">
    <location>
        <begin position="186"/>
        <end position="333"/>
    </location>
</feature>
<evidence type="ECO:0000256" key="3">
    <source>
        <dbReference type="ARBA" id="ARBA00022857"/>
    </source>
</evidence>
<evidence type="ECO:0000256" key="6">
    <source>
        <dbReference type="ARBA" id="ARBA00023098"/>
    </source>
</evidence>
<dbReference type="AlphaFoldDB" id="A0A2N6UIN6"/>
<evidence type="ECO:0000256" key="12">
    <source>
        <dbReference type="RuleBase" id="RU000439"/>
    </source>
</evidence>
<feature type="binding site" evidence="10">
    <location>
        <begin position="8"/>
        <end position="13"/>
    </location>
    <ligand>
        <name>NAD(+)</name>
        <dbReference type="ChEBI" id="CHEBI:57540"/>
    </ligand>
</feature>
<keyword evidence="7" id="KW-0594">Phospholipid biosynthesis</keyword>
<comment type="similarity">
    <text evidence="1 11">Belongs to the NAD-dependent glycerol-3-phosphate dehydrogenase family.</text>
</comment>
<dbReference type="Pfam" id="PF07479">
    <property type="entry name" value="NAD_Gly3P_dh_C"/>
    <property type="match status" value="1"/>
</dbReference>
<dbReference type="PIRSF" id="PIRSF000114">
    <property type="entry name" value="Glycerol-3-P_dh"/>
    <property type="match status" value="1"/>
</dbReference>
<protein>
    <recommendedName>
        <fullName evidence="12">Glycerol-3-phosphate dehydrogenase</fullName>
        <ecNumber evidence="12">1.1.1.94</ecNumber>
    </recommendedName>
</protein>
<evidence type="ECO:0000256" key="8">
    <source>
        <dbReference type="ARBA" id="ARBA00023264"/>
    </source>
</evidence>
<sequence>MSVITVIGSGQMGSSLSIPLLDNGHEVRLVGSPLDGEIIDGLRENNHHKTLMRDLPKTDKLKFYKIEELDKALPGTDLVVCGVSSFGVDWFGKEILPKIPKDIEILSVTKGMINEDDGNLTVYPDYWKREYDNDRDIYAIGGPCTARGLTDKEETFVAFCGVDVEKLKWIKSIFETPYYIINLTTDVVGLEAAVALKNGYALATAIGMGMAEKRDDGIKFINGISTLFQQSTKEMFELLEFMNCDLKNIMYAVGDLYVTVQAGRSRTVGLLLGKGLSIEEVKKELKGQTLEAIVIATRTADAVRKLSKKNILDQKDFPLLMHVDELLNKDAKLNVPWKDFEIIDDYKNK</sequence>
<comment type="caution">
    <text evidence="15">The sequence shown here is derived from an EMBL/GenBank/DDBJ whole genome shotgun (WGS) entry which is preliminary data.</text>
</comment>
<dbReference type="PANTHER" id="PTHR11728:SF1">
    <property type="entry name" value="GLYCEROL-3-PHOSPHATE DEHYDROGENASE [NAD(+)] 2, CHLOROPLASTIC"/>
    <property type="match status" value="1"/>
</dbReference>
<dbReference type="GeneID" id="84578627"/>
<dbReference type="InterPro" id="IPR013328">
    <property type="entry name" value="6PGD_dom2"/>
</dbReference>
<evidence type="ECO:0000256" key="1">
    <source>
        <dbReference type="ARBA" id="ARBA00011009"/>
    </source>
</evidence>
<keyword evidence="2" id="KW-0444">Lipid biosynthesis</keyword>
<dbReference type="GO" id="GO:0046168">
    <property type="term" value="P:glycerol-3-phosphate catabolic process"/>
    <property type="evidence" value="ECO:0007669"/>
    <property type="project" value="InterPro"/>
</dbReference>
<dbReference type="Gene3D" id="1.10.1040.10">
    <property type="entry name" value="N-(1-d-carboxylethyl)-l-norvaline Dehydrogenase, domain 2"/>
    <property type="match status" value="1"/>
</dbReference>
<evidence type="ECO:0000256" key="7">
    <source>
        <dbReference type="ARBA" id="ARBA00023209"/>
    </source>
</evidence>
<evidence type="ECO:0000259" key="14">
    <source>
        <dbReference type="Pfam" id="PF07479"/>
    </source>
</evidence>
<dbReference type="InterPro" id="IPR011128">
    <property type="entry name" value="G3P_DH_NAD-dep_N"/>
</dbReference>
<evidence type="ECO:0000256" key="2">
    <source>
        <dbReference type="ARBA" id="ARBA00022516"/>
    </source>
</evidence>
<dbReference type="InterPro" id="IPR006109">
    <property type="entry name" value="G3P_DH_NAD-dep_C"/>
</dbReference>
<comment type="catalytic activity">
    <reaction evidence="12">
        <text>sn-glycerol 3-phosphate + NADP(+) = dihydroxyacetone phosphate + NADPH + H(+)</text>
        <dbReference type="Rhea" id="RHEA:11096"/>
        <dbReference type="ChEBI" id="CHEBI:15378"/>
        <dbReference type="ChEBI" id="CHEBI:57597"/>
        <dbReference type="ChEBI" id="CHEBI:57642"/>
        <dbReference type="ChEBI" id="CHEBI:57783"/>
        <dbReference type="ChEBI" id="CHEBI:58349"/>
        <dbReference type="EC" id="1.1.1.94"/>
    </reaction>
</comment>
<organism evidence="15 16">
    <name type="scientific">Anaerococcus hydrogenalis</name>
    <dbReference type="NCBI Taxonomy" id="33029"/>
    <lineage>
        <taxon>Bacteria</taxon>
        <taxon>Bacillati</taxon>
        <taxon>Bacillota</taxon>
        <taxon>Tissierellia</taxon>
        <taxon>Tissierellales</taxon>
        <taxon>Peptoniphilaceae</taxon>
        <taxon>Anaerococcus</taxon>
    </lineage>
</organism>
<dbReference type="GO" id="GO:0008654">
    <property type="term" value="P:phospholipid biosynthetic process"/>
    <property type="evidence" value="ECO:0007669"/>
    <property type="project" value="UniProtKB-KW"/>
</dbReference>
<dbReference type="GO" id="GO:0005975">
    <property type="term" value="P:carbohydrate metabolic process"/>
    <property type="evidence" value="ECO:0007669"/>
    <property type="project" value="InterPro"/>
</dbReference>
<evidence type="ECO:0000313" key="15">
    <source>
        <dbReference type="EMBL" id="PMC81476.1"/>
    </source>
</evidence>
<feature type="domain" description="Glycerol-3-phosphate dehydrogenase NAD-dependent N-terminal" evidence="13">
    <location>
        <begin position="4"/>
        <end position="155"/>
    </location>
</feature>
<dbReference type="EMBL" id="PNHP01000003">
    <property type="protein sequence ID" value="PMC81476.1"/>
    <property type="molecule type" value="Genomic_DNA"/>
</dbReference>
<dbReference type="Proteomes" id="UP000235658">
    <property type="component" value="Unassembled WGS sequence"/>
</dbReference>
<keyword evidence="8" id="KW-1208">Phospholipid metabolism</keyword>
<dbReference type="RefSeq" id="WP_102198037.1">
    <property type="nucleotide sequence ID" value="NZ_PNHP01000003.1"/>
</dbReference>
<proteinExistence type="inferred from homology"/>
<keyword evidence="6" id="KW-0443">Lipid metabolism</keyword>
<evidence type="ECO:0000256" key="11">
    <source>
        <dbReference type="RuleBase" id="RU000437"/>
    </source>
</evidence>
<feature type="binding site" evidence="10">
    <location>
        <position position="146"/>
    </location>
    <ligand>
        <name>NAD(+)</name>
        <dbReference type="ChEBI" id="CHEBI:57540"/>
    </ligand>
</feature>
<dbReference type="PRINTS" id="PR00077">
    <property type="entry name" value="GPDHDRGNASE"/>
</dbReference>
<dbReference type="SUPFAM" id="SSF51735">
    <property type="entry name" value="NAD(P)-binding Rossmann-fold domains"/>
    <property type="match status" value="1"/>
</dbReference>
<evidence type="ECO:0000259" key="13">
    <source>
        <dbReference type="Pfam" id="PF01210"/>
    </source>
</evidence>
<dbReference type="InterPro" id="IPR036291">
    <property type="entry name" value="NAD(P)-bd_dom_sf"/>
</dbReference>
<dbReference type="GO" id="GO:0005829">
    <property type="term" value="C:cytosol"/>
    <property type="evidence" value="ECO:0007669"/>
    <property type="project" value="TreeGrafter"/>
</dbReference>
<keyword evidence="5 10" id="KW-0520">NAD</keyword>
<gene>
    <name evidence="15" type="ORF">CJ192_05460</name>
</gene>
<feature type="binding site" evidence="10">
    <location>
        <position position="264"/>
    </location>
    <ligand>
        <name>NAD(+)</name>
        <dbReference type="ChEBI" id="CHEBI:57540"/>
    </ligand>
</feature>
<evidence type="ECO:0000256" key="10">
    <source>
        <dbReference type="PIRSR" id="PIRSR000114-3"/>
    </source>
</evidence>
<evidence type="ECO:0000256" key="5">
    <source>
        <dbReference type="ARBA" id="ARBA00023027"/>
    </source>
</evidence>
<keyword evidence="3" id="KW-0521">NADP</keyword>
<dbReference type="SUPFAM" id="SSF48179">
    <property type="entry name" value="6-phosphogluconate dehydrogenase C-terminal domain-like"/>
    <property type="match status" value="1"/>
</dbReference>